<dbReference type="SUPFAM" id="SSF53756">
    <property type="entry name" value="UDP-Glycosyltransferase/glycogen phosphorylase"/>
    <property type="match status" value="1"/>
</dbReference>
<dbReference type="Pfam" id="PF01075">
    <property type="entry name" value="Glyco_transf_9"/>
    <property type="match status" value="1"/>
</dbReference>
<reference evidence="3 4" key="1">
    <citation type="submission" date="2021-05" db="EMBL/GenBank/DDBJ databases">
        <title>Petroleum and Energy Research Collection (APPE): ex situ preservation of microbial diversity associated with the oil industry and exploitation of its biotechnological potential.</title>
        <authorList>
            <person name="Paixao C.T.M."/>
            <person name="Gomes M.B."/>
            <person name="Oliveira V.M."/>
        </authorList>
    </citation>
    <scope>NUCLEOTIDE SEQUENCE [LARGE SCALE GENOMIC DNA]</scope>
    <source>
        <strain evidence="3 4">LIT2</strain>
    </source>
</reference>
<dbReference type="RefSeq" id="WP_224416167.1">
    <property type="nucleotide sequence ID" value="NZ_JAGXFC010000001.1"/>
</dbReference>
<protein>
    <submittedName>
        <fullName evidence="3">Glycosyltransferase family 9 protein</fullName>
    </submittedName>
</protein>
<keyword evidence="2" id="KW-0808">Transferase</keyword>
<dbReference type="InterPro" id="IPR051199">
    <property type="entry name" value="LPS_LOS_Heptosyltrfase"/>
</dbReference>
<dbReference type="InterPro" id="IPR002201">
    <property type="entry name" value="Glyco_trans_9"/>
</dbReference>
<gene>
    <name evidence="3" type="ORF">KGQ91_04050</name>
</gene>
<dbReference type="PANTHER" id="PTHR30160">
    <property type="entry name" value="TETRAACYLDISACCHARIDE 4'-KINASE-RELATED"/>
    <property type="match status" value="1"/>
</dbReference>
<keyword evidence="4" id="KW-1185">Reference proteome</keyword>
<comment type="caution">
    <text evidence="3">The sequence shown here is derived from an EMBL/GenBank/DDBJ whole genome shotgun (WGS) entry which is preliminary data.</text>
</comment>
<organism evidence="3 4">
    <name type="scientific">Modicisalibacter tunisiensis</name>
    <dbReference type="NCBI Taxonomy" id="390637"/>
    <lineage>
        <taxon>Bacteria</taxon>
        <taxon>Pseudomonadati</taxon>
        <taxon>Pseudomonadota</taxon>
        <taxon>Gammaproteobacteria</taxon>
        <taxon>Oceanospirillales</taxon>
        <taxon>Halomonadaceae</taxon>
        <taxon>Modicisalibacter</taxon>
    </lineage>
</organism>
<evidence type="ECO:0000313" key="4">
    <source>
        <dbReference type="Proteomes" id="UP001319883"/>
    </source>
</evidence>
<evidence type="ECO:0000256" key="1">
    <source>
        <dbReference type="ARBA" id="ARBA00022676"/>
    </source>
</evidence>
<sequence length="327" mass="37381">MSDFMKNVIGIFIRSRPFFGSQITTLPALYYLKKTYNNNPINLFSRYELSWFYEQCPWVESFSFSKNILSDLRVFPKNCHLLVSFQPSSESQSIVKFIKRPSEAIGFKRKQGIFSPSWDFEIPFNDSEYRASHYLRLVSKNKLDKNSTELPQHLSAPFHELAKHSKYPISYTPSSTRIAIMPGGGAGNFKKWGLKNYLELINAIRENHGSDIIFDIILGPSETEELSTLKKQKANYINLHHNLSLPDLSKVVNFSQLVIANDCGPSHIAQCLSKPYIGIYDKLKPEWIFQHADSKILTPPTDSAPISSISVETVKAHFSNMISRLYN</sequence>
<keyword evidence="1" id="KW-0328">Glycosyltransferase</keyword>
<accession>A0ABS7WYN6</accession>
<evidence type="ECO:0000313" key="3">
    <source>
        <dbReference type="EMBL" id="MBZ9566857.1"/>
    </source>
</evidence>
<name>A0ABS7WYN6_9GAMM</name>
<proteinExistence type="predicted"/>
<dbReference type="Proteomes" id="UP001319883">
    <property type="component" value="Unassembled WGS sequence"/>
</dbReference>
<dbReference type="Gene3D" id="3.40.50.2000">
    <property type="entry name" value="Glycogen Phosphorylase B"/>
    <property type="match status" value="1"/>
</dbReference>
<dbReference type="EMBL" id="JAGXFD010000001">
    <property type="protein sequence ID" value="MBZ9566857.1"/>
    <property type="molecule type" value="Genomic_DNA"/>
</dbReference>
<evidence type="ECO:0000256" key="2">
    <source>
        <dbReference type="ARBA" id="ARBA00022679"/>
    </source>
</evidence>